<dbReference type="Gene3D" id="1.20.1280.50">
    <property type="match status" value="1"/>
</dbReference>
<evidence type="ECO:0000313" key="2">
    <source>
        <dbReference type="EMBL" id="MQM22886.1"/>
    </source>
</evidence>
<accession>A0A843XUD0</accession>
<dbReference type="PANTHER" id="PTHR31672">
    <property type="entry name" value="BNACNNG10540D PROTEIN"/>
    <property type="match status" value="1"/>
</dbReference>
<dbReference type="NCBIfam" id="TIGR01640">
    <property type="entry name" value="F_box_assoc_1"/>
    <property type="match status" value="1"/>
</dbReference>
<gene>
    <name evidence="2" type="ORF">Taro_055945</name>
</gene>
<evidence type="ECO:0000259" key="1">
    <source>
        <dbReference type="SMART" id="SM00256"/>
    </source>
</evidence>
<dbReference type="Pfam" id="PF00646">
    <property type="entry name" value="F-box"/>
    <property type="match status" value="1"/>
</dbReference>
<dbReference type="InterPro" id="IPR017451">
    <property type="entry name" value="F-box-assoc_interact_dom"/>
</dbReference>
<dbReference type="Pfam" id="PF07734">
    <property type="entry name" value="FBA_1"/>
    <property type="match status" value="1"/>
</dbReference>
<sequence>MDAAERPSGHLPDDLLVLILARLPVKPLFRCKSVCKFFCSLPSDPQFARLHRQVSSEEATVVMDLRDPSSSGIHSTLACVDGSGGFSELSLRFLNDRVRVRASCNGLLCCASVPSRGVYYVCNPVTREFRLLPRTRDTPPNRYHPDDEATLVGLAADPSEPDGRFNVVLAGYYRSFGHRPLDQLVCLIYDSKLNAWRRFMSHWRDEFSRMNRNQAVFAGGSLHWLTRSGSYLLVFDLGGEAWRKVPLPEEAAAGASGSSRLYLLDLQGAVSVVQMSEACMFIWVLGDHQREKWVLVDRVHLRCIMGFIPSAFPVSQTREMVFLATQSKIVTYHRLKKVWKEIFAVKATNASYPLWFSTLPFRSTLFSLNT</sequence>
<dbReference type="InterPro" id="IPR001810">
    <property type="entry name" value="F-box_dom"/>
</dbReference>
<comment type="caution">
    <text evidence="2">The sequence shown here is derived from an EMBL/GenBank/DDBJ whole genome shotgun (WGS) entry which is preliminary data.</text>
</comment>
<evidence type="ECO:0000313" key="3">
    <source>
        <dbReference type="Proteomes" id="UP000652761"/>
    </source>
</evidence>
<dbReference type="InterPro" id="IPR006527">
    <property type="entry name" value="F-box-assoc_dom_typ1"/>
</dbReference>
<dbReference type="CDD" id="cd22157">
    <property type="entry name" value="F-box_AtFBW1-like"/>
    <property type="match status" value="1"/>
</dbReference>
<reference evidence="2" key="1">
    <citation type="submission" date="2017-07" db="EMBL/GenBank/DDBJ databases">
        <title>Taro Niue Genome Assembly and Annotation.</title>
        <authorList>
            <person name="Atibalentja N."/>
            <person name="Keating K."/>
            <person name="Fields C.J."/>
        </authorList>
    </citation>
    <scope>NUCLEOTIDE SEQUENCE</scope>
    <source>
        <strain evidence="2">Niue_2</strain>
        <tissue evidence="2">Leaf</tissue>
    </source>
</reference>
<dbReference type="EMBL" id="NMUH01014292">
    <property type="protein sequence ID" value="MQM22886.1"/>
    <property type="molecule type" value="Genomic_DNA"/>
</dbReference>
<keyword evidence="3" id="KW-1185">Reference proteome</keyword>
<proteinExistence type="predicted"/>
<dbReference type="Proteomes" id="UP000652761">
    <property type="component" value="Unassembled WGS sequence"/>
</dbReference>
<dbReference type="SUPFAM" id="SSF81383">
    <property type="entry name" value="F-box domain"/>
    <property type="match status" value="1"/>
</dbReference>
<protein>
    <recommendedName>
        <fullName evidence="1">F-box domain-containing protein</fullName>
    </recommendedName>
</protein>
<dbReference type="SMART" id="SM00256">
    <property type="entry name" value="FBOX"/>
    <property type="match status" value="1"/>
</dbReference>
<dbReference type="InterPro" id="IPR036047">
    <property type="entry name" value="F-box-like_dom_sf"/>
</dbReference>
<organism evidence="2 3">
    <name type="scientific">Colocasia esculenta</name>
    <name type="common">Wild taro</name>
    <name type="synonym">Arum esculentum</name>
    <dbReference type="NCBI Taxonomy" id="4460"/>
    <lineage>
        <taxon>Eukaryota</taxon>
        <taxon>Viridiplantae</taxon>
        <taxon>Streptophyta</taxon>
        <taxon>Embryophyta</taxon>
        <taxon>Tracheophyta</taxon>
        <taxon>Spermatophyta</taxon>
        <taxon>Magnoliopsida</taxon>
        <taxon>Liliopsida</taxon>
        <taxon>Araceae</taxon>
        <taxon>Aroideae</taxon>
        <taxon>Colocasieae</taxon>
        <taxon>Colocasia</taxon>
    </lineage>
</organism>
<dbReference type="PANTHER" id="PTHR31672:SF2">
    <property type="entry name" value="F-BOX DOMAIN-CONTAINING PROTEIN"/>
    <property type="match status" value="1"/>
</dbReference>
<dbReference type="OrthoDB" id="724345at2759"/>
<dbReference type="AlphaFoldDB" id="A0A843XUD0"/>
<feature type="domain" description="F-box" evidence="1">
    <location>
        <begin position="11"/>
        <end position="51"/>
    </location>
</feature>
<name>A0A843XUD0_COLES</name>
<dbReference type="InterPro" id="IPR050796">
    <property type="entry name" value="SCF_F-box_component"/>
</dbReference>